<feature type="transmembrane region" description="Helical" evidence="1">
    <location>
        <begin position="339"/>
        <end position="358"/>
    </location>
</feature>
<keyword evidence="1" id="KW-0472">Membrane</keyword>
<dbReference type="KEGG" id="aba:Acid345_4378"/>
<feature type="transmembrane region" description="Helical" evidence="1">
    <location>
        <begin position="91"/>
        <end position="109"/>
    </location>
</feature>
<dbReference type="OrthoDB" id="109255at2"/>
<feature type="transmembrane region" description="Helical" evidence="1">
    <location>
        <begin position="176"/>
        <end position="200"/>
    </location>
</feature>
<dbReference type="STRING" id="204669.Acid345_4378"/>
<feature type="transmembrane region" description="Helical" evidence="1">
    <location>
        <begin position="285"/>
        <end position="305"/>
    </location>
</feature>
<evidence type="ECO:0000313" key="2">
    <source>
        <dbReference type="EMBL" id="ABF43378.1"/>
    </source>
</evidence>
<reference evidence="2 3" key="1">
    <citation type="journal article" date="2009" name="Appl. Environ. Microbiol.">
        <title>Three genomes from the phylum Acidobacteria provide insight into the lifestyles of these microorganisms in soils.</title>
        <authorList>
            <person name="Ward N.L."/>
            <person name="Challacombe J.F."/>
            <person name="Janssen P.H."/>
            <person name="Henrissat B."/>
            <person name="Coutinho P.M."/>
            <person name="Wu M."/>
            <person name="Xie G."/>
            <person name="Haft D.H."/>
            <person name="Sait M."/>
            <person name="Badger J."/>
            <person name="Barabote R.D."/>
            <person name="Bradley B."/>
            <person name="Brettin T.S."/>
            <person name="Brinkac L.M."/>
            <person name="Bruce D."/>
            <person name="Creasy T."/>
            <person name="Daugherty S.C."/>
            <person name="Davidsen T.M."/>
            <person name="DeBoy R.T."/>
            <person name="Detter J.C."/>
            <person name="Dodson R.J."/>
            <person name="Durkin A.S."/>
            <person name="Ganapathy A."/>
            <person name="Gwinn-Giglio M."/>
            <person name="Han C.S."/>
            <person name="Khouri H."/>
            <person name="Kiss H."/>
            <person name="Kothari S.P."/>
            <person name="Madupu R."/>
            <person name="Nelson K.E."/>
            <person name="Nelson W.C."/>
            <person name="Paulsen I."/>
            <person name="Penn K."/>
            <person name="Ren Q."/>
            <person name="Rosovitz M.J."/>
            <person name="Selengut J.D."/>
            <person name="Shrivastava S."/>
            <person name="Sullivan S.A."/>
            <person name="Tapia R."/>
            <person name="Thompson L.S."/>
            <person name="Watkins K.L."/>
            <person name="Yang Q."/>
            <person name="Yu C."/>
            <person name="Zafar N."/>
            <person name="Zhou L."/>
            <person name="Kuske C.R."/>
        </authorList>
    </citation>
    <scope>NUCLEOTIDE SEQUENCE [LARGE SCALE GENOMIC DNA]</scope>
    <source>
        <strain evidence="2 3">Ellin345</strain>
    </source>
</reference>
<feature type="transmembrane region" description="Helical" evidence="1">
    <location>
        <begin position="121"/>
        <end position="141"/>
    </location>
</feature>
<organism evidence="2 3">
    <name type="scientific">Koribacter versatilis (strain Ellin345)</name>
    <dbReference type="NCBI Taxonomy" id="204669"/>
    <lineage>
        <taxon>Bacteria</taxon>
        <taxon>Pseudomonadati</taxon>
        <taxon>Acidobacteriota</taxon>
        <taxon>Terriglobia</taxon>
        <taxon>Terriglobales</taxon>
        <taxon>Candidatus Korobacteraceae</taxon>
        <taxon>Candidatus Korobacter</taxon>
    </lineage>
</organism>
<keyword evidence="1" id="KW-0812">Transmembrane</keyword>
<evidence type="ECO:0008006" key="4">
    <source>
        <dbReference type="Google" id="ProtNLM"/>
    </source>
</evidence>
<dbReference type="RefSeq" id="WP_011525175.1">
    <property type="nucleotide sequence ID" value="NC_008009.1"/>
</dbReference>
<dbReference type="AlphaFoldDB" id="Q1IIC2"/>
<feature type="transmembrane region" description="Helical" evidence="1">
    <location>
        <begin position="206"/>
        <end position="224"/>
    </location>
</feature>
<feature type="transmembrane region" description="Helical" evidence="1">
    <location>
        <begin position="245"/>
        <end position="265"/>
    </location>
</feature>
<gene>
    <name evidence="2" type="ordered locus">Acid345_4378</name>
</gene>
<name>Q1IIC2_KORVE</name>
<accession>Q1IIC2</accession>
<dbReference type="EMBL" id="CP000360">
    <property type="protein sequence ID" value="ABF43378.1"/>
    <property type="molecule type" value="Genomic_DNA"/>
</dbReference>
<keyword evidence="3" id="KW-1185">Reference proteome</keyword>
<sequence>MPLSHSQERRRFRARDFLWLALFTFAALSIHGYHLGIEDQAIYLPGVKFDLNPALYPHDAEFFLPQVRPTLIDEIAAYSSKFMHLGVEGSVFLWHLLSIFLFLAAALRIARRCFERERQAWAGLALLTVLLTIPVTGTALYIVDQYLHPRTLATAFILFAIPDVMDRRWLRATVMIFLAALVHIQMAFFGGLFLVFLAWPTVFGSLRGRAIFFGLPLATLFEPGSPAWREAMLTRSQHFLLKWAWYEWLGIFGPLVILWMIASMTERSWRQDDATSFRTTLCKSLVYYGGFCFVVGLIVTIPQRLERLTPYQPMRGFHLIYLLFFLILGGLIFERVLRAQVWLYAVLLIGTSIGMFYAQRDLFPGTRHIEWPGRDTGNRWVRAFVWIRENTPREAYFALDPRYMMQRGEDEHGFRGLAERGALADWDKDPGVICLFPALAPKWQEQVHAQDGFASFGRDEVLHLRQRFGADWVIADHSMGLSACPYQKDGIYVCRIE</sequence>
<dbReference type="EnsemblBacteria" id="ABF43378">
    <property type="protein sequence ID" value="ABF43378"/>
    <property type="gene ID" value="Acid345_4378"/>
</dbReference>
<protein>
    <recommendedName>
        <fullName evidence="4">Glycosyltransferase RgtA/B/C/D-like domain-containing protein</fullName>
    </recommendedName>
</protein>
<keyword evidence="1" id="KW-1133">Transmembrane helix</keyword>
<feature type="transmembrane region" description="Helical" evidence="1">
    <location>
        <begin position="317"/>
        <end position="333"/>
    </location>
</feature>
<dbReference type="eggNOG" id="ENOG502Z9Q3">
    <property type="taxonomic scope" value="Bacteria"/>
</dbReference>
<evidence type="ECO:0000313" key="3">
    <source>
        <dbReference type="Proteomes" id="UP000002432"/>
    </source>
</evidence>
<dbReference type="Proteomes" id="UP000002432">
    <property type="component" value="Chromosome"/>
</dbReference>
<proteinExistence type="predicted"/>
<evidence type="ECO:0000256" key="1">
    <source>
        <dbReference type="SAM" id="Phobius"/>
    </source>
</evidence>
<dbReference type="HOGENOM" id="CLU_548343_0_0_0"/>